<dbReference type="RefSeq" id="XP_004993572.1">
    <property type="nucleotide sequence ID" value="XM_004993515.2"/>
</dbReference>
<dbReference type="RefSeq" id="XP_012493088.1">
    <property type="nucleotide sequence ID" value="XM_012637634.1"/>
</dbReference>
<proteinExistence type="inferred from homology"/>
<dbReference type="PANTHER" id="PTHR10551">
    <property type="entry name" value="FASCIN"/>
    <property type="match status" value="1"/>
</dbReference>
<feature type="domain" description="Fascin-like" evidence="7">
    <location>
        <begin position="269"/>
        <end position="374"/>
    </location>
</feature>
<dbReference type="STRING" id="946362.F2UAZ6"/>
<dbReference type="InterPro" id="IPR024703">
    <property type="entry name" value="Fascin_metazoans"/>
</dbReference>
<sequence length="497" mass="54615">MALPVHPGDSLPWALGFRDVNGKYLTVENFGHRLNINGGSMKTKQIFQIEQDEGAGSKVFIRTPHGRYLTAKPDGTWAADAETRGTNEEFEIEVQPDGRWALKSAHGYYCGGAGEKIDAFTKEVAEDRLFIVNLAMHPQVCIWNVNRKTYLHLEGEVINADEPIPWGADATITLTFFDSTGKYGLQACDGRFLKSDGTLTTVDTDPTIQYTLDMFGGQMAFRASNNMYLTCLGGKGTCRATKQGPPGKDELFVLEDSHPQIKMTSWQGKKVSVRSSVEATANQTDTTDAERFQIEIDDSGKWNIRTNKNTFWYTSEDGTIMTDGASKNAANSKFTIEWLNDSIALKASSGKFVSVKKNGGLVAKDADIAAESTFVYELINRPLLVLRGQHGFIATTDKSKQLMSTSAKAFTYNMHVKAGVCHISDPTKDFWNVASDASAVTVDGKQPTKFFLEFVGLSKIALKHMSEDGSSAYLRSHQNGSVTVDGDKVDASTTFEF</sequence>
<dbReference type="GO" id="GO:0007163">
    <property type="term" value="P:establishment or maintenance of cell polarity"/>
    <property type="evidence" value="ECO:0007669"/>
    <property type="project" value="TreeGrafter"/>
</dbReference>
<keyword evidence="9" id="KW-1185">Reference proteome</keyword>
<dbReference type="Proteomes" id="UP000007799">
    <property type="component" value="Unassembled WGS sequence"/>
</dbReference>
<feature type="domain" description="Fascin-like" evidence="7">
    <location>
        <begin position="163"/>
        <end position="253"/>
    </location>
</feature>
<dbReference type="EMBL" id="GL832967">
    <property type="protein sequence ID" value="EGD74010.1"/>
    <property type="molecule type" value="Genomic_DNA"/>
</dbReference>
<dbReference type="InterPro" id="IPR022768">
    <property type="entry name" value="Fascin-like_dom"/>
</dbReference>
<evidence type="ECO:0000259" key="7">
    <source>
        <dbReference type="Pfam" id="PF06268"/>
    </source>
</evidence>
<dbReference type="SUPFAM" id="SSF50405">
    <property type="entry name" value="Actin-crosslinking proteins"/>
    <property type="match status" value="4"/>
</dbReference>
<dbReference type="GO" id="GO:0016477">
    <property type="term" value="P:cell migration"/>
    <property type="evidence" value="ECO:0007669"/>
    <property type="project" value="TreeGrafter"/>
</dbReference>
<dbReference type="GO" id="GO:0051015">
    <property type="term" value="F:actin filament binding"/>
    <property type="evidence" value="ECO:0007669"/>
    <property type="project" value="InterPro"/>
</dbReference>
<dbReference type="FunFam" id="2.80.10.50:FF:000008">
    <property type="entry name" value="Fascin"/>
    <property type="match status" value="1"/>
</dbReference>
<evidence type="ECO:0000313" key="9">
    <source>
        <dbReference type="Proteomes" id="UP000007799"/>
    </source>
</evidence>
<dbReference type="EMBL" id="GL832967">
    <property type="protein sequence ID" value="EGD74009.1"/>
    <property type="molecule type" value="Genomic_DNA"/>
</dbReference>
<dbReference type="GeneID" id="24366380"/>
<dbReference type="GO" id="GO:0005737">
    <property type="term" value="C:cytoplasm"/>
    <property type="evidence" value="ECO:0007669"/>
    <property type="project" value="TreeGrafter"/>
</dbReference>
<evidence type="ECO:0000256" key="4">
    <source>
        <dbReference type="ARBA" id="ARBA00023203"/>
    </source>
</evidence>
<dbReference type="CDD" id="cd23335">
    <property type="entry name" value="beta-trefoil_FSCN_rpt2"/>
    <property type="match status" value="1"/>
</dbReference>
<gene>
    <name evidence="8" type="ORF">PTSG_05707</name>
</gene>
<dbReference type="FunFam" id="2.80.10.50:FF:000015">
    <property type="entry name" value="Fascin"/>
    <property type="match status" value="1"/>
</dbReference>
<evidence type="ECO:0000256" key="2">
    <source>
        <dbReference type="ARBA" id="ARBA00007415"/>
    </source>
</evidence>
<keyword evidence="4 6" id="KW-0009">Actin-binding</keyword>
<evidence type="ECO:0000256" key="6">
    <source>
        <dbReference type="PIRNR" id="PIRNR005682"/>
    </source>
</evidence>
<keyword evidence="3 6" id="KW-0963">Cytoplasm</keyword>
<evidence type="ECO:0000256" key="1">
    <source>
        <dbReference type="ARBA" id="ARBA00004245"/>
    </source>
</evidence>
<feature type="domain" description="Fascin-like" evidence="7">
    <location>
        <begin position="23"/>
        <end position="132"/>
    </location>
</feature>
<dbReference type="GO" id="GO:0015629">
    <property type="term" value="C:actin cytoskeleton"/>
    <property type="evidence" value="ECO:0007669"/>
    <property type="project" value="TreeGrafter"/>
</dbReference>
<dbReference type="KEGG" id="sre:PTSG_05707"/>
<comment type="subcellular location">
    <subcellularLocation>
        <location evidence="1 6">Cytoplasm</location>
        <location evidence="1 6">Cytoskeleton</location>
    </subcellularLocation>
</comment>
<dbReference type="CDD" id="cd23336">
    <property type="entry name" value="beta-trefoil_FSCN_rpt3"/>
    <property type="match status" value="1"/>
</dbReference>
<dbReference type="PIRSF" id="PIRSF005682">
    <property type="entry name" value="Fascin"/>
    <property type="match status" value="1"/>
</dbReference>
<organism evidence="9">
    <name type="scientific">Salpingoeca rosetta (strain ATCC 50818 / BSB-021)</name>
    <dbReference type="NCBI Taxonomy" id="946362"/>
    <lineage>
        <taxon>Eukaryota</taxon>
        <taxon>Choanoflagellata</taxon>
        <taxon>Craspedida</taxon>
        <taxon>Salpingoecidae</taxon>
        <taxon>Salpingoeca</taxon>
    </lineage>
</organism>
<accession>F2UAZ6</accession>
<dbReference type="GO" id="GO:0051017">
    <property type="term" value="P:actin filament bundle assembly"/>
    <property type="evidence" value="ECO:0007669"/>
    <property type="project" value="TreeGrafter"/>
</dbReference>
<dbReference type="CDD" id="cd23337">
    <property type="entry name" value="beta-trefoil_FSCN_rpt4"/>
    <property type="match status" value="1"/>
</dbReference>
<dbReference type="Pfam" id="PF06268">
    <property type="entry name" value="Fascin"/>
    <property type="match status" value="3"/>
</dbReference>
<dbReference type="AlphaFoldDB" id="F2UAZ6"/>
<dbReference type="CDD" id="cd23334">
    <property type="entry name" value="beta-trefoil_FSCN_rpt1"/>
    <property type="match status" value="1"/>
</dbReference>
<keyword evidence="5 6" id="KW-0206">Cytoskeleton</keyword>
<dbReference type="OrthoDB" id="10259868at2759"/>
<protein>
    <recommendedName>
        <fullName evidence="6">Fascin</fullName>
    </recommendedName>
</protein>
<evidence type="ECO:0000313" key="8">
    <source>
        <dbReference type="EMBL" id="EGD74010.1"/>
    </source>
</evidence>
<dbReference type="Gene3D" id="2.80.10.50">
    <property type="match status" value="4"/>
</dbReference>
<reference evidence="8" key="1">
    <citation type="submission" date="2009-08" db="EMBL/GenBank/DDBJ databases">
        <title>Annotation of Salpingoeca rosetta.</title>
        <authorList>
            <consortium name="The Broad Institute Genome Sequencing Platform"/>
            <person name="Russ C."/>
            <person name="Cuomo C."/>
            <person name="Burger G."/>
            <person name="Gray M.W."/>
            <person name="Holland P.W.H."/>
            <person name="King N."/>
            <person name="Lang F.B.F."/>
            <person name="Roger A.J."/>
            <person name="Ruiz-Trillo I."/>
            <person name="Young S.K."/>
            <person name="Zeng Q."/>
            <person name="Gargeya S."/>
            <person name="Alvarado L."/>
            <person name="Berlin A."/>
            <person name="Chapman S.B."/>
            <person name="Chen Z."/>
            <person name="Freedman E."/>
            <person name="Gellesch M."/>
            <person name="Goldberg J."/>
            <person name="Griggs A."/>
            <person name="Gujja S."/>
            <person name="Heilman E."/>
            <person name="Heiman D."/>
            <person name="Howarth C."/>
            <person name="Mehta T."/>
            <person name="Neiman D."/>
            <person name="Pearson M."/>
            <person name="Roberts A."/>
            <person name="Saif S."/>
            <person name="Shea T."/>
            <person name="Shenoy N."/>
            <person name="Sisk P."/>
            <person name="Stolte C."/>
            <person name="Sykes S."/>
            <person name="White J."/>
            <person name="Yandava C."/>
            <person name="Haas B."/>
            <person name="Nusbaum C."/>
            <person name="Birren B."/>
        </authorList>
    </citation>
    <scope>NUCLEOTIDE SEQUENCE [LARGE SCALE GENOMIC DNA]</scope>
    <source>
        <strain evidence="8">ATCC 50818</strain>
    </source>
</reference>
<dbReference type="InterPro" id="IPR008999">
    <property type="entry name" value="Actin-crosslinking"/>
</dbReference>
<dbReference type="OMA" id="EPYQRYF"/>
<dbReference type="PANTHER" id="PTHR10551:SF39">
    <property type="entry name" value="FASCIN"/>
    <property type="match status" value="1"/>
</dbReference>
<evidence type="ECO:0000256" key="3">
    <source>
        <dbReference type="ARBA" id="ARBA00022490"/>
    </source>
</evidence>
<dbReference type="InterPro" id="IPR010431">
    <property type="entry name" value="Fascin"/>
</dbReference>
<comment type="similarity">
    <text evidence="2 6">Belongs to the fascin family.</text>
</comment>
<dbReference type="GO" id="GO:0030674">
    <property type="term" value="F:protein-macromolecule adaptor activity"/>
    <property type="evidence" value="ECO:0007669"/>
    <property type="project" value="InterPro"/>
</dbReference>
<evidence type="ECO:0000256" key="5">
    <source>
        <dbReference type="ARBA" id="ARBA00023212"/>
    </source>
</evidence>
<name>F2UAZ6_SALR5</name>